<dbReference type="STRING" id="7260.B4MVH0"/>
<dbReference type="OrthoDB" id="6360905at2759"/>
<feature type="domain" description="Borealin C-terminal" evidence="12">
    <location>
        <begin position="202"/>
        <end position="323"/>
    </location>
</feature>
<reference evidence="13 14" key="1">
    <citation type="journal article" date="2007" name="Nature">
        <title>Evolution of genes and genomes on the Drosophila phylogeny.</title>
        <authorList>
            <consortium name="Drosophila 12 Genomes Consortium"/>
            <person name="Clark A.G."/>
            <person name="Eisen M.B."/>
            <person name="Smith D.R."/>
            <person name="Bergman C.M."/>
            <person name="Oliver B."/>
            <person name="Markow T.A."/>
            <person name="Kaufman T.C."/>
            <person name="Kellis M."/>
            <person name="Gelbart W."/>
            <person name="Iyer V.N."/>
            <person name="Pollard D.A."/>
            <person name="Sackton T.B."/>
            <person name="Larracuente A.M."/>
            <person name="Singh N.D."/>
            <person name="Abad J.P."/>
            <person name="Abt D.N."/>
            <person name="Adryan B."/>
            <person name="Aguade M."/>
            <person name="Akashi H."/>
            <person name="Anderson W.W."/>
            <person name="Aquadro C.F."/>
            <person name="Ardell D.H."/>
            <person name="Arguello R."/>
            <person name="Artieri C.G."/>
            <person name="Barbash D.A."/>
            <person name="Barker D."/>
            <person name="Barsanti P."/>
            <person name="Batterham P."/>
            <person name="Batzoglou S."/>
            <person name="Begun D."/>
            <person name="Bhutkar A."/>
            <person name="Blanco E."/>
            <person name="Bosak S.A."/>
            <person name="Bradley R.K."/>
            <person name="Brand A.D."/>
            <person name="Brent M.R."/>
            <person name="Brooks A.N."/>
            <person name="Brown R.H."/>
            <person name="Butlin R.K."/>
            <person name="Caggese C."/>
            <person name="Calvi B.R."/>
            <person name="Bernardo de Carvalho A."/>
            <person name="Caspi A."/>
            <person name="Castrezana S."/>
            <person name="Celniker S.E."/>
            <person name="Chang J.L."/>
            <person name="Chapple C."/>
            <person name="Chatterji S."/>
            <person name="Chinwalla A."/>
            <person name="Civetta A."/>
            <person name="Clifton S.W."/>
            <person name="Comeron J.M."/>
            <person name="Costello J.C."/>
            <person name="Coyne J.A."/>
            <person name="Daub J."/>
            <person name="David R.G."/>
            <person name="Delcher A.L."/>
            <person name="Delehaunty K."/>
            <person name="Do C.B."/>
            <person name="Ebling H."/>
            <person name="Edwards K."/>
            <person name="Eickbush T."/>
            <person name="Evans J.D."/>
            <person name="Filipski A."/>
            <person name="Findeiss S."/>
            <person name="Freyhult E."/>
            <person name="Fulton L."/>
            <person name="Fulton R."/>
            <person name="Garcia A.C."/>
            <person name="Gardiner A."/>
            <person name="Garfield D.A."/>
            <person name="Garvin B.E."/>
            <person name="Gibson G."/>
            <person name="Gilbert D."/>
            <person name="Gnerre S."/>
            <person name="Godfrey J."/>
            <person name="Good R."/>
            <person name="Gotea V."/>
            <person name="Gravely B."/>
            <person name="Greenberg A.J."/>
            <person name="Griffiths-Jones S."/>
            <person name="Gross S."/>
            <person name="Guigo R."/>
            <person name="Gustafson E.A."/>
            <person name="Haerty W."/>
            <person name="Hahn M.W."/>
            <person name="Halligan D.L."/>
            <person name="Halpern A.L."/>
            <person name="Halter G.M."/>
            <person name="Han M.V."/>
            <person name="Heger A."/>
            <person name="Hillier L."/>
            <person name="Hinrichs A.S."/>
            <person name="Holmes I."/>
            <person name="Hoskins R.A."/>
            <person name="Hubisz M.J."/>
            <person name="Hultmark D."/>
            <person name="Huntley M.A."/>
            <person name="Jaffe D.B."/>
            <person name="Jagadeeshan S."/>
            <person name="Jeck W.R."/>
            <person name="Johnson J."/>
            <person name="Jones C.D."/>
            <person name="Jordan W.C."/>
            <person name="Karpen G.H."/>
            <person name="Kataoka E."/>
            <person name="Keightley P.D."/>
            <person name="Kheradpour P."/>
            <person name="Kirkness E.F."/>
            <person name="Koerich L.B."/>
            <person name="Kristiansen K."/>
            <person name="Kudrna D."/>
            <person name="Kulathinal R.J."/>
            <person name="Kumar S."/>
            <person name="Kwok R."/>
            <person name="Lander E."/>
            <person name="Langley C.H."/>
            <person name="Lapoint R."/>
            <person name="Lazzaro B.P."/>
            <person name="Lee S.J."/>
            <person name="Levesque L."/>
            <person name="Li R."/>
            <person name="Lin C.F."/>
            <person name="Lin M.F."/>
            <person name="Lindblad-Toh K."/>
            <person name="Llopart A."/>
            <person name="Long M."/>
            <person name="Low L."/>
            <person name="Lozovsky E."/>
            <person name="Lu J."/>
            <person name="Luo M."/>
            <person name="Machado C.A."/>
            <person name="Makalowski W."/>
            <person name="Marzo M."/>
            <person name="Matsuda M."/>
            <person name="Matzkin L."/>
            <person name="McAllister B."/>
            <person name="McBride C.S."/>
            <person name="McKernan B."/>
            <person name="McKernan K."/>
            <person name="Mendez-Lago M."/>
            <person name="Minx P."/>
            <person name="Mollenhauer M.U."/>
            <person name="Montooth K."/>
            <person name="Mount S.M."/>
            <person name="Mu X."/>
            <person name="Myers E."/>
            <person name="Negre B."/>
            <person name="Newfeld S."/>
            <person name="Nielsen R."/>
            <person name="Noor M.A."/>
            <person name="O'Grady P."/>
            <person name="Pachter L."/>
            <person name="Papaceit M."/>
            <person name="Parisi M.J."/>
            <person name="Parisi M."/>
            <person name="Parts L."/>
            <person name="Pedersen J.S."/>
            <person name="Pesole G."/>
            <person name="Phillippy A.M."/>
            <person name="Ponting C.P."/>
            <person name="Pop M."/>
            <person name="Porcelli D."/>
            <person name="Powell J.R."/>
            <person name="Prohaska S."/>
            <person name="Pruitt K."/>
            <person name="Puig M."/>
            <person name="Quesneville H."/>
            <person name="Ram K.R."/>
            <person name="Rand D."/>
            <person name="Rasmussen M.D."/>
            <person name="Reed L.K."/>
            <person name="Reenan R."/>
            <person name="Reily A."/>
            <person name="Remington K.A."/>
            <person name="Rieger T.T."/>
            <person name="Ritchie M.G."/>
            <person name="Robin C."/>
            <person name="Rogers Y.H."/>
            <person name="Rohde C."/>
            <person name="Rozas J."/>
            <person name="Rubenfield M.J."/>
            <person name="Ruiz A."/>
            <person name="Russo S."/>
            <person name="Salzberg S.L."/>
            <person name="Sanchez-Gracia A."/>
            <person name="Saranga D.J."/>
            <person name="Sato H."/>
            <person name="Schaeffer S.W."/>
            <person name="Schatz M.C."/>
            <person name="Schlenke T."/>
            <person name="Schwartz R."/>
            <person name="Segarra C."/>
            <person name="Singh R.S."/>
            <person name="Sirot L."/>
            <person name="Sirota M."/>
            <person name="Sisneros N.B."/>
            <person name="Smith C.D."/>
            <person name="Smith T.F."/>
            <person name="Spieth J."/>
            <person name="Stage D.E."/>
            <person name="Stark A."/>
            <person name="Stephan W."/>
            <person name="Strausberg R.L."/>
            <person name="Strempel S."/>
            <person name="Sturgill D."/>
            <person name="Sutton G."/>
            <person name="Sutton G.G."/>
            <person name="Tao W."/>
            <person name="Teichmann S."/>
            <person name="Tobari Y.N."/>
            <person name="Tomimura Y."/>
            <person name="Tsolas J.M."/>
            <person name="Valente V.L."/>
            <person name="Venter E."/>
            <person name="Venter J.C."/>
            <person name="Vicario S."/>
            <person name="Vieira F.G."/>
            <person name="Vilella A.J."/>
            <person name="Villasante A."/>
            <person name="Walenz B."/>
            <person name="Wang J."/>
            <person name="Wasserman M."/>
            <person name="Watts T."/>
            <person name="Wilson D."/>
            <person name="Wilson R.K."/>
            <person name="Wing R.A."/>
            <person name="Wolfner M.F."/>
            <person name="Wong A."/>
            <person name="Wong G.K."/>
            <person name="Wu C.I."/>
            <person name="Wu G."/>
            <person name="Yamamoto D."/>
            <person name="Yang H.P."/>
            <person name="Yang S.P."/>
            <person name="Yorke J.A."/>
            <person name="Yoshida K."/>
            <person name="Zdobnov E."/>
            <person name="Zhang P."/>
            <person name="Zhang Y."/>
            <person name="Zimin A.V."/>
            <person name="Baldwin J."/>
            <person name="Abdouelleil A."/>
            <person name="Abdulkadir J."/>
            <person name="Abebe A."/>
            <person name="Abera B."/>
            <person name="Abreu J."/>
            <person name="Acer S.C."/>
            <person name="Aftuck L."/>
            <person name="Alexander A."/>
            <person name="An P."/>
            <person name="Anderson E."/>
            <person name="Anderson S."/>
            <person name="Arachi H."/>
            <person name="Azer M."/>
            <person name="Bachantsang P."/>
            <person name="Barry A."/>
            <person name="Bayul T."/>
            <person name="Berlin A."/>
            <person name="Bessette D."/>
            <person name="Bloom T."/>
            <person name="Blye J."/>
            <person name="Boguslavskiy L."/>
            <person name="Bonnet C."/>
            <person name="Boukhgalter B."/>
            <person name="Bourzgui I."/>
            <person name="Brown A."/>
            <person name="Cahill P."/>
            <person name="Channer S."/>
            <person name="Cheshatsang Y."/>
            <person name="Chuda L."/>
            <person name="Citroen M."/>
            <person name="Collymore A."/>
            <person name="Cooke P."/>
            <person name="Costello M."/>
            <person name="D'Aco K."/>
            <person name="Daza R."/>
            <person name="De Haan G."/>
            <person name="DeGray S."/>
            <person name="DeMaso C."/>
            <person name="Dhargay N."/>
            <person name="Dooley K."/>
            <person name="Dooley E."/>
            <person name="Doricent M."/>
            <person name="Dorje P."/>
            <person name="Dorjee K."/>
            <person name="Dupes A."/>
            <person name="Elong R."/>
            <person name="Falk J."/>
            <person name="Farina A."/>
            <person name="Faro S."/>
            <person name="Ferguson D."/>
            <person name="Fisher S."/>
            <person name="Foley C.D."/>
            <person name="Franke A."/>
            <person name="Friedrich D."/>
            <person name="Gadbois L."/>
            <person name="Gearin G."/>
            <person name="Gearin C.R."/>
            <person name="Giannoukos G."/>
            <person name="Goode T."/>
            <person name="Graham J."/>
            <person name="Grandbois E."/>
            <person name="Grewal S."/>
            <person name="Gyaltsen K."/>
            <person name="Hafez N."/>
            <person name="Hagos B."/>
            <person name="Hall J."/>
            <person name="Henson C."/>
            <person name="Hollinger A."/>
            <person name="Honan T."/>
            <person name="Huard M.D."/>
            <person name="Hughes L."/>
            <person name="Hurhula B."/>
            <person name="Husby M.E."/>
            <person name="Kamat A."/>
            <person name="Kanga B."/>
            <person name="Kashin S."/>
            <person name="Khazanovich D."/>
            <person name="Kisner P."/>
            <person name="Lance K."/>
            <person name="Lara M."/>
            <person name="Lee W."/>
            <person name="Lennon N."/>
            <person name="Letendre F."/>
            <person name="LeVine R."/>
            <person name="Lipovsky A."/>
            <person name="Liu X."/>
            <person name="Liu J."/>
            <person name="Liu S."/>
            <person name="Lokyitsang T."/>
            <person name="Lokyitsang Y."/>
            <person name="Lubonja R."/>
            <person name="Lui A."/>
            <person name="MacDonald P."/>
            <person name="Magnisalis V."/>
            <person name="Maru K."/>
            <person name="Matthews C."/>
            <person name="McCusker W."/>
            <person name="McDonough S."/>
            <person name="Mehta T."/>
            <person name="Meldrim J."/>
            <person name="Meneus L."/>
            <person name="Mihai O."/>
            <person name="Mihalev A."/>
            <person name="Mihova T."/>
            <person name="Mittelman R."/>
            <person name="Mlenga V."/>
            <person name="Montmayeur A."/>
            <person name="Mulrain L."/>
            <person name="Navidi A."/>
            <person name="Naylor J."/>
            <person name="Negash T."/>
            <person name="Nguyen T."/>
            <person name="Nguyen N."/>
            <person name="Nicol R."/>
            <person name="Norbu C."/>
            <person name="Norbu N."/>
            <person name="Novod N."/>
            <person name="O'Neill B."/>
            <person name="Osman S."/>
            <person name="Markiewicz E."/>
            <person name="Oyono O.L."/>
            <person name="Patti C."/>
            <person name="Phunkhang P."/>
            <person name="Pierre F."/>
            <person name="Priest M."/>
            <person name="Raghuraman S."/>
            <person name="Rege F."/>
            <person name="Reyes R."/>
            <person name="Rise C."/>
            <person name="Rogov P."/>
            <person name="Ross K."/>
            <person name="Ryan E."/>
            <person name="Settipalli S."/>
            <person name="Shea T."/>
            <person name="Sherpa N."/>
            <person name="Shi L."/>
            <person name="Shih D."/>
            <person name="Sparrow T."/>
            <person name="Spaulding J."/>
            <person name="Stalker J."/>
            <person name="Stange-Thomann N."/>
            <person name="Stavropoulos S."/>
            <person name="Stone C."/>
            <person name="Strader C."/>
            <person name="Tesfaye S."/>
            <person name="Thomson T."/>
            <person name="Thoulutsang Y."/>
            <person name="Thoulutsang D."/>
            <person name="Topham K."/>
            <person name="Topping I."/>
            <person name="Tsamla T."/>
            <person name="Vassiliev H."/>
            <person name="Vo A."/>
            <person name="Wangchuk T."/>
            <person name="Wangdi T."/>
            <person name="Weiand M."/>
            <person name="Wilkinson J."/>
            <person name="Wilson A."/>
            <person name="Yadav S."/>
            <person name="Young G."/>
            <person name="Yu Q."/>
            <person name="Zembek L."/>
            <person name="Zhong D."/>
            <person name="Zimmer A."/>
            <person name="Zwirko Z."/>
            <person name="Jaffe D.B."/>
            <person name="Alvarez P."/>
            <person name="Brockman W."/>
            <person name="Butler J."/>
            <person name="Chin C."/>
            <person name="Gnerre S."/>
            <person name="Grabherr M."/>
            <person name="Kleber M."/>
            <person name="Mauceli E."/>
            <person name="MacCallum I."/>
        </authorList>
    </citation>
    <scope>NUCLEOTIDE SEQUENCE [LARGE SCALE GENOMIC DNA]</scope>
    <source>
        <strain evidence="14">Tucson 14030-0811.24</strain>
    </source>
</reference>
<feature type="compositionally biased region" description="Basic residues" evidence="11">
    <location>
        <begin position="167"/>
        <end position="176"/>
    </location>
</feature>
<feature type="compositionally biased region" description="Low complexity" evidence="11">
    <location>
        <begin position="187"/>
        <end position="203"/>
    </location>
</feature>
<evidence type="ECO:0000256" key="10">
    <source>
        <dbReference type="SAM" id="Coils"/>
    </source>
</evidence>
<organism evidence="13 14">
    <name type="scientific">Drosophila willistoni</name>
    <name type="common">Fruit fly</name>
    <dbReference type="NCBI Taxonomy" id="7260"/>
    <lineage>
        <taxon>Eukaryota</taxon>
        <taxon>Metazoa</taxon>
        <taxon>Ecdysozoa</taxon>
        <taxon>Arthropoda</taxon>
        <taxon>Hexapoda</taxon>
        <taxon>Insecta</taxon>
        <taxon>Pterygota</taxon>
        <taxon>Neoptera</taxon>
        <taxon>Endopterygota</taxon>
        <taxon>Diptera</taxon>
        <taxon>Brachycera</taxon>
        <taxon>Muscomorpha</taxon>
        <taxon>Ephydroidea</taxon>
        <taxon>Drosophilidae</taxon>
        <taxon>Drosophila</taxon>
        <taxon>Sophophora</taxon>
    </lineage>
</organism>
<evidence type="ECO:0000313" key="14">
    <source>
        <dbReference type="Proteomes" id="UP000007798"/>
    </source>
</evidence>
<dbReference type="InterPro" id="IPR046466">
    <property type="entry name" value="Borealin_C"/>
</dbReference>
<dbReference type="GO" id="GO:0005634">
    <property type="term" value="C:nucleus"/>
    <property type="evidence" value="ECO:0007669"/>
    <property type="project" value="UniProtKB-SubCell"/>
</dbReference>
<dbReference type="InterPro" id="IPR018867">
    <property type="entry name" value="Cell_div_borealin"/>
</dbReference>
<evidence type="ECO:0000256" key="3">
    <source>
        <dbReference type="ARBA" id="ARBA00009914"/>
    </source>
</evidence>
<dbReference type="InParanoid" id="B4MVH0"/>
<dbReference type="KEGG" id="dwi:6642824"/>
<dbReference type="PhylomeDB" id="B4MVH0"/>
<gene>
    <name evidence="13" type="primary">Dwil\GK15062</name>
    <name evidence="13" type="ORF">Dwil_GK15062</name>
</gene>
<evidence type="ECO:0000256" key="1">
    <source>
        <dbReference type="ARBA" id="ARBA00004123"/>
    </source>
</evidence>
<comment type="subcellular location">
    <subcellularLocation>
        <location evidence="2">Chromosome</location>
        <location evidence="2">Centromere</location>
    </subcellularLocation>
    <subcellularLocation>
        <location evidence="1">Nucleus</location>
    </subcellularLocation>
</comment>
<evidence type="ECO:0000256" key="5">
    <source>
        <dbReference type="ARBA" id="ARBA00022618"/>
    </source>
</evidence>
<dbReference type="OMA" id="HENLQLI"/>
<name>B4MVH0_DROWI</name>
<keyword evidence="6" id="KW-0498">Mitosis</keyword>
<keyword evidence="9" id="KW-0137">Centromere</keyword>
<evidence type="ECO:0000256" key="2">
    <source>
        <dbReference type="ARBA" id="ARBA00004584"/>
    </source>
</evidence>
<dbReference type="Proteomes" id="UP000007798">
    <property type="component" value="Unassembled WGS sequence"/>
</dbReference>
<dbReference type="Pfam" id="PF10512">
    <property type="entry name" value="Borealin"/>
    <property type="match status" value="1"/>
</dbReference>
<keyword evidence="10" id="KW-0175">Coiled coil</keyword>
<keyword evidence="8" id="KW-0131">Cell cycle</keyword>
<dbReference type="EMBL" id="CH963857">
    <property type="protein sequence ID" value="EDW75690.1"/>
    <property type="molecule type" value="Genomic_DNA"/>
</dbReference>
<evidence type="ECO:0000256" key="11">
    <source>
        <dbReference type="SAM" id="MobiDB-lite"/>
    </source>
</evidence>
<comment type="similarity">
    <text evidence="3">Belongs to the borealin family.</text>
</comment>
<dbReference type="PANTHER" id="PTHR16040:SF7">
    <property type="entry name" value="AUSTRALIN, ISOFORM A-RELATED"/>
    <property type="match status" value="1"/>
</dbReference>
<dbReference type="AlphaFoldDB" id="B4MVH0"/>
<dbReference type="eggNOG" id="ENOG502SAXQ">
    <property type="taxonomic scope" value="Eukaryota"/>
</dbReference>
<keyword evidence="7" id="KW-0539">Nucleus</keyword>
<evidence type="ECO:0000313" key="13">
    <source>
        <dbReference type="EMBL" id="EDW75690.1"/>
    </source>
</evidence>
<dbReference type="GO" id="GO:0000070">
    <property type="term" value="P:mitotic sister chromatid segregation"/>
    <property type="evidence" value="ECO:0007669"/>
    <property type="project" value="TreeGrafter"/>
</dbReference>
<evidence type="ECO:0000256" key="8">
    <source>
        <dbReference type="ARBA" id="ARBA00023306"/>
    </source>
</evidence>
<evidence type="ECO:0000256" key="6">
    <source>
        <dbReference type="ARBA" id="ARBA00022776"/>
    </source>
</evidence>
<dbReference type="GO" id="GO:0051301">
    <property type="term" value="P:cell division"/>
    <property type="evidence" value="ECO:0007669"/>
    <property type="project" value="UniProtKB-KW"/>
</dbReference>
<dbReference type="PANTHER" id="PTHR16040">
    <property type="entry name" value="AUSTRALIN, ISOFORM A-RELATED"/>
    <property type="match status" value="1"/>
</dbReference>
<dbReference type="GO" id="GO:0051233">
    <property type="term" value="C:spindle midzone"/>
    <property type="evidence" value="ECO:0007669"/>
    <property type="project" value="TreeGrafter"/>
</dbReference>
<keyword evidence="4" id="KW-0158">Chromosome</keyword>
<dbReference type="HOGENOM" id="CLU_076983_0_0_1"/>
<keyword evidence="5" id="KW-0132">Cell division</keyword>
<proteinExistence type="inferred from homology"/>
<evidence type="ECO:0000256" key="7">
    <source>
        <dbReference type="ARBA" id="ARBA00023242"/>
    </source>
</evidence>
<feature type="region of interest" description="Disordered" evidence="11">
    <location>
        <begin position="156"/>
        <end position="241"/>
    </location>
</feature>
<protein>
    <recommendedName>
        <fullName evidence="12">Borealin C-terminal domain-containing protein</fullName>
    </recommendedName>
</protein>
<evidence type="ECO:0000259" key="12">
    <source>
        <dbReference type="Pfam" id="PF10512"/>
    </source>
</evidence>
<evidence type="ECO:0000256" key="9">
    <source>
        <dbReference type="ARBA" id="ARBA00023328"/>
    </source>
</evidence>
<feature type="coiled-coil region" evidence="10">
    <location>
        <begin position="9"/>
        <end position="43"/>
    </location>
</feature>
<sequence length="331" mass="36088">MPRTKVSKNSKRNREVSNLEEKINNFERKVDVVFNDMDELEMQFISTLDTRIKSLTLCMQVDIREMKMPDFIDVIVDLVRFSDFKASDHTQMIASMSVSQNTTDGHSLGVGMGGTVVSGNRNDEGYLTEDSSLGGLSSASTLSAFGGASSMLKSAKALRTPGPLHSARARRARRSRSACGDMSALHSARPPAVVPSSSASSRVSRNKMRTPMATRPKAFSADRNTPMGKKMSRNSSPSTPPVAFLRYPKPGEMALSKFGSPMVVQAMPDKFANVNIPIRNGVLSLRPKRLAADEVETDLLQALDEDTLNQIKTLHANLQVIVNTANKAGLK</sequence>
<dbReference type="GO" id="GO:0032133">
    <property type="term" value="C:chromosome passenger complex"/>
    <property type="evidence" value="ECO:0007669"/>
    <property type="project" value="TreeGrafter"/>
</dbReference>
<dbReference type="FunCoup" id="B4MVH0">
    <property type="interactions" value="26"/>
</dbReference>
<keyword evidence="14" id="KW-1185">Reference proteome</keyword>
<evidence type="ECO:0000256" key="4">
    <source>
        <dbReference type="ARBA" id="ARBA00022454"/>
    </source>
</evidence>
<accession>B4MVH0</accession>
<dbReference type="GO" id="GO:0000775">
    <property type="term" value="C:chromosome, centromeric region"/>
    <property type="evidence" value="ECO:0007669"/>
    <property type="project" value="UniProtKB-SubCell"/>
</dbReference>